<proteinExistence type="predicted"/>
<evidence type="ECO:0000256" key="1">
    <source>
        <dbReference type="ARBA" id="ARBA00004328"/>
    </source>
</evidence>
<dbReference type="EMBL" id="MG470860">
    <property type="protein sequence ID" value="AXB87388.1"/>
    <property type="molecule type" value="Genomic_RNA"/>
</dbReference>
<name>A0A2Z5EME2_9REOV</name>
<evidence type="ECO:0000313" key="3">
    <source>
        <dbReference type="EMBL" id="AXB87378.1"/>
    </source>
</evidence>
<organism evidence="4">
    <name type="scientific">Equine encephalosis virus</name>
    <dbReference type="NCBI Taxonomy" id="201490"/>
    <lineage>
        <taxon>Viruses</taxon>
        <taxon>Riboviria</taxon>
        <taxon>Orthornavirae</taxon>
        <taxon>Duplornaviricota</taxon>
        <taxon>Resentoviricetes</taxon>
        <taxon>Reovirales</taxon>
        <taxon>Sedoreoviridae</taxon>
        <taxon>Orbivirus</taxon>
        <taxon>Orbivirus betaequi</taxon>
    </lineage>
</organism>
<protein>
    <submittedName>
        <fullName evidence="4">VP3</fullName>
    </submittedName>
</protein>
<comment type="subcellular location">
    <subcellularLocation>
        <location evidence="1">Virion</location>
    </subcellularLocation>
</comment>
<dbReference type="GO" id="GO:0005198">
    <property type="term" value="F:structural molecule activity"/>
    <property type="evidence" value="ECO:0007669"/>
    <property type="project" value="InterPro"/>
</dbReference>
<sequence>MEVKGKEFDKEKTYAPHLEGDKLGSENGPILSMFALTEIIEKIRENQRISTATGPDVDGPTSDISNILTSIKALLDEKHYKIVSEPPASFRCIGMQSTEYVLVVDKYFEEISAVGDDIDENEPEKFFEAMLKKVRFIREKGAFIIQGVPTRDYRGHEVVSSKALGVEFEHVLSHLTAPDRQVIQQAQDAIVVENDFQGDRPTDSFMVAMSDPIYRVHCTLQGYIERIQVNVMQQSINWLDRLGRRKRFSYSNKFLTDFRRSDTIMIITTPLPFDTNMLWAVPRCHVPNLLMNIATCMPEIEFLNANSRIASITITQRITQNNPFSIISGMTPTSQQLDDVKKIYLALMYPNQIVLDLRVDPTHVVDPVLRMIAGVLGHIMFTHGPNFTNITVNMARLLDQALEEYLTYAYNARTPIVYGASGQTLDFHIGQRNPFDCNQLRSDPLTGRGYNGWNVNDTVRRQPAPYDHVQRWIQYCNIDSREIIHPQTYGHNMSYPMVDLLIRALVAANKEQEAAFIKQMLPYHMTRFARINGVINDDLLSGFSLPDEQFDAVLPDMLQGNHTDRSPIVLEVGWASIWFAYNRRMEPTQRNSMLCEAPLIEATYASHLAVLQHDMRQLDLLRARAPEMVLESTPSQFWRAALSVAPEPIKQVMNLVSSFRFVNIRDIMRWVRRRERYETMLMELEEVAWAVAADLENLMITDRIYMHRDILPEPPVDDVVEFRRQGFYHTNQIVAAPPLDRINYYSYEVALMQANMGRFKLAIRQILDRDETILFGGALRSIKLQIFESKPPDEILTQLPYQYEEQEEEGLRYVKLKYAVKSTLYVLIYKAEYGDTPDRLIGVNPTYTMTQIHLTKQIVRKVRSPDILGNVNRRVVGYKGKMRVMDITSALRLGARLAVPTI</sequence>
<evidence type="ECO:0000313" key="4">
    <source>
        <dbReference type="EMBL" id="AXB87388.1"/>
    </source>
</evidence>
<accession>A0A2Z5EME2</accession>
<dbReference type="InterPro" id="IPR002614">
    <property type="entry name" value="Inner_layer_core_VP3_Orbivir"/>
</dbReference>
<dbReference type="Pfam" id="PF01700">
    <property type="entry name" value="Orbi_VP3"/>
    <property type="match status" value="1"/>
</dbReference>
<evidence type="ECO:0000256" key="2">
    <source>
        <dbReference type="ARBA" id="ARBA00022844"/>
    </source>
</evidence>
<dbReference type="GO" id="GO:0044423">
    <property type="term" value="C:virion component"/>
    <property type="evidence" value="ECO:0007669"/>
    <property type="project" value="UniProtKB-KW"/>
</dbReference>
<dbReference type="SUPFAM" id="SSF56831">
    <property type="entry name" value="Reovirus inner layer core protein p3"/>
    <property type="match status" value="1"/>
</dbReference>
<dbReference type="EMBL" id="MG470850">
    <property type="protein sequence ID" value="AXB87378.1"/>
    <property type="molecule type" value="Genomic_RNA"/>
</dbReference>
<reference evidence="4" key="1">
    <citation type="journal article" date="2018" name="Emerg. Infect. Dis.">
        <title>Equine Encephalosis Virus in India, 2008.</title>
        <authorList>
            <person name="Yadav P.D."/>
            <person name="Albarino C.G."/>
            <person name="Nyayanit D.A."/>
            <person name="Guerrero L."/>
            <person name="Jenks M.H."/>
            <person name="Sarkale P."/>
            <person name="Nichol S.T."/>
            <person name="Mourya D.T."/>
        </authorList>
    </citation>
    <scope>NUCLEOTIDE SEQUENCE</scope>
    <source>
        <strain evidence="3">88403/blood</strain>
        <strain evidence="4">88403/lungs</strain>
    </source>
</reference>
<keyword evidence="2" id="KW-0946">Virion</keyword>
<dbReference type="InterPro" id="IPR016029">
    <property type="entry name" value="Inner_layer_core_VP3_Reovir"/>
</dbReference>